<organism evidence="1 2">
    <name type="scientific">Leptospira borgpetersenii serovar Javanica str. UI 09931</name>
    <dbReference type="NCBI Taxonomy" id="1049767"/>
    <lineage>
        <taxon>Bacteria</taxon>
        <taxon>Pseudomonadati</taxon>
        <taxon>Spirochaetota</taxon>
        <taxon>Spirochaetia</taxon>
        <taxon>Leptospirales</taxon>
        <taxon>Leptospiraceae</taxon>
        <taxon>Leptospira</taxon>
    </lineage>
</organism>
<evidence type="ECO:0000313" key="2">
    <source>
        <dbReference type="Proteomes" id="UP000014570"/>
    </source>
</evidence>
<reference evidence="1 2" key="1">
    <citation type="submission" date="2013-04" db="EMBL/GenBank/DDBJ databases">
        <authorList>
            <person name="Harkins D.M."/>
            <person name="Durkin A.S."/>
            <person name="Brinkac L.M."/>
            <person name="Haft D.H."/>
            <person name="Selengut J.D."/>
            <person name="Sanka R."/>
            <person name="DePew J."/>
            <person name="Purushe J."/>
            <person name="Chanthongthip A."/>
            <person name="Lattana O."/>
            <person name="Phetsouvanh R."/>
            <person name="Newton P.N."/>
            <person name="Vinetz J.M."/>
            <person name="Sutton G.G."/>
            <person name="Nierman W.C."/>
            <person name="Fouts D.E."/>
        </authorList>
    </citation>
    <scope>NUCLEOTIDE SEQUENCE [LARGE SCALE GENOMIC DNA]</scope>
    <source>
        <strain evidence="1 2">UI 09931</strain>
    </source>
</reference>
<gene>
    <name evidence="1" type="ORF">LEP1GSC103_1053</name>
</gene>
<comment type="caution">
    <text evidence="1">The sequence shown here is derived from an EMBL/GenBank/DDBJ whole genome shotgun (WGS) entry which is preliminary data.</text>
</comment>
<name>A0AAV3J842_LEPBO</name>
<accession>A0AAV3J842</accession>
<dbReference type="AlphaFoldDB" id="A0AAV3J842"/>
<protein>
    <submittedName>
        <fullName evidence="1">Uncharacterized protein</fullName>
    </submittedName>
</protein>
<evidence type="ECO:0000313" key="1">
    <source>
        <dbReference type="EMBL" id="EPG56311.1"/>
    </source>
</evidence>
<dbReference type="EMBL" id="AHNP02000013">
    <property type="protein sequence ID" value="EPG56311.1"/>
    <property type="molecule type" value="Genomic_DNA"/>
</dbReference>
<proteinExistence type="predicted"/>
<dbReference type="Proteomes" id="UP000014570">
    <property type="component" value="Unassembled WGS sequence"/>
</dbReference>
<sequence>MSSPLVAFGLSAALSWGENLLSAAFESQKRVLSIETLNTKSFLTDPYKNEYP</sequence>